<gene>
    <name evidence="2" type="ORF">NBG84_16975</name>
</gene>
<dbReference type="RefSeq" id="WP_250920309.1">
    <property type="nucleotide sequence ID" value="NZ_JAMQAW010000017.1"/>
</dbReference>
<keyword evidence="3" id="KW-1185">Reference proteome</keyword>
<evidence type="ECO:0008006" key="4">
    <source>
        <dbReference type="Google" id="ProtNLM"/>
    </source>
</evidence>
<feature type="transmembrane region" description="Helical" evidence="1">
    <location>
        <begin position="137"/>
        <end position="155"/>
    </location>
</feature>
<reference evidence="2" key="1">
    <citation type="submission" date="2022-06" db="EMBL/GenBank/DDBJ databases">
        <title>Genome public.</title>
        <authorList>
            <person name="Sun Q."/>
        </authorList>
    </citation>
    <scope>NUCLEOTIDE SEQUENCE</scope>
    <source>
        <strain evidence="2">CWNU-1</strain>
    </source>
</reference>
<proteinExistence type="predicted"/>
<comment type="caution">
    <text evidence="2">The sequence shown here is derived from an EMBL/GenBank/DDBJ whole genome shotgun (WGS) entry which is preliminary data.</text>
</comment>
<dbReference type="Proteomes" id="UP001431429">
    <property type="component" value="Unassembled WGS sequence"/>
</dbReference>
<protein>
    <recommendedName>
        <fullName evidence="4">Integral membrane protein</fullName>
    </recommendedName>
</protein>
<accession>A0ABT0URF0</accession>
<dbReference type="EMBL" id="JAMQAW010000017">
    <property type="protein sequence ID" value="MCM2389963.1"/>
    <property type="molecule type" value="Genomic_DNA"/>
</dbReference>
<keyword evidence="1" id="KW-0472">Membrane</keyword>
<organism evidence="2 3">
    <name type="scientific">Streptomyces albipurpureus</name>
    <dbReference type="NCBI Taxonomy" id="2897419"/>
    <lineage>
        <taxon>Bacteria</taxon>
        <taxon>Bacillati</taxon>
        <taxon>Actinomycetota</taxon>
        <taxon>Actinomycetes</taxon>
        <taxon>Kitasatosporales</taxon>
        <taxon>Streptomycetaceae</taxon>
        <taxon>Streptomyces</taxon>
    </lineage>
</organism>
<name>A0ABT0URF0_9ACTN</name>
<feature type="transmembrane region" description="Helical" evidence="1">
    <location>
        <begin position="111"/>
        <end position="130"/>
    </location>
</feature>
<evidence type="ECO:0000256" key="1">
    <source>
        <dbReference type="SAM" id="Phobius"/>
    </source>
</evidence>
<sequence length="156" mass="15950">MKRSSSRRALTHGRHLLMALVALVLLVAGVWSSWGTAQHVILSKGREHGTITIAGCGEEMCTGPYDPDGTATPRTGMTIEKSVAVEKGKTLSVVVKPGTAEVVRAGTGGLFHAWLPLGGALVLAALVIGGGLGLTRCAWAAAAVGSAVLAGTFFTM</sequence>
<keyword evidence="1" id="KW-0812">Transmembrane</keyword>
<evidence type="ECO:0000313" key="2">
    <source>
        <dbReference type="EMBL" id="MCM2389963.1"/>
    </source>
</evidence>
<evidence type="ECO:0000313" key="3">
    <source>
        <dbReference type="Proteomes" id="UP001431429"/>
    </source>
</evidence>
<keyword evidence="1" id="KW-1133">Transmembrane helix</keyword>